<keyword evidence="1" id="KW-0472">Membrane</keyword>
<keyword evidence="1" id="KW-0812">Transmembrane</keyword>
<feature type="domain" description="DUF2062" evidence="2">
    <location>
        <begin position="27"/>
        <end position="174"/>
    </location>
</feature>
<name>A0A916ZY75_9HYPH</name>
<evidence type="ECO:0000313" key="4">
    <source>
        <dbReference type="Proteomes" id="UP000644699"/>
    </source>
</evidence>
<dbReference type="Proteomes" id="UP000644699">
    <property type="component" value="Unassembled WGS sequence"/>
</dbReference>
<proteinExistence type="predicted"/>
<dbReference type="EMBL" id="BMIQ01000008">
    <property type="protein sequence ID" value="GGE18889.1"/>
    <property type="molecule type" value="Genomic_DNA"/>
</dbReference>
<dbReference type="Pfam" id="PF09835">
    <property type="entry name" value="DUF2062"/>
    <property type="match status" value="1"/>
</dbReference>
<evidence type="ECO:0000256" key="1">
    <source>
        <dbReference type="SAM" id="Phobius"/>
    </source>
</evidence>
<dbReference type="PANTHER" id="PTHR40547">
    <property type="entry name" value="SLL0298 PROTEIN"/>
    <property type="match status" value="1"/>
</dbReference>
<sequence length="196" mass="21873">MLFRRRVKPTWKEKLRIWLWPRRSWRRSLTYLKKRVLRLNATPHAIGAGIAAGIFATFTPFVGFHFLIAFAIAYLIAGNMAAAALGCGVGNPLTYPPIWAAMYELGRWILNAEPMDGKAPPGLAHALTHMDLKDIWGPVLKPMLIGGLPLGLAFALLGYGLVYLAARSFQNRRARRMADLRERQRRAAPEAAGVAR</sequence>
<keyword evidence="4" id="KW-1185">Reference proteome</keyword>
<organism evidence="3 4">
    <name type="scientific">Aureimonas endophytica</name>
    <dbReference type="NCBI Taxonomy" id="2027858"/>
    <lineage>
        <taxon>Bacteria</taxon>
        <taxon>Pseudomonadati</taxon>
        <taxon>Pseudomonadota</taxon>
        <taxon>Alphaproteobacteria</taxon>
        <taxon>Hyphomicrobiales</taxon>
        <taxon>Aurantimonadaceae</taxon>
        <taxon>Aureimonas</taxon>
    </lineage>
</organism>
<gene>
    <name evidence="3" type="ORF">GCM10011390_42540</name>
</gene>
<dbReference type="InterPro" id="IPR018639">
    <property type="entry name" value="DUF2062"/>
</dbReference>
<evidence type="ECO:0000313" key="3">
    <source>
        <dbReference type="EMBL" id="GGE18889.1"/>
    </source>
</evidence>
<evidence type="ECO:0000259" key="2">
    <source>
        <dbReference type="Pfam" id="PF09835"/>
    </source>
</evidence>
<feature type="transmembrane region" description="Helical" evidence="1">
    <location>
        <begin position="45"/>
        <end position="76"/>
    </location>
</feature>
<comment type="caution">
    <text evidence="3">The sequence shown here is derived from an EMBL/GenBank/DDBJ whole genome shotgun (WGS) entry which is preliminary data.</text>
</comment>
<dbReference type="AlphaFoldDB" id="A0A916ZY75"/>
<reference evidence="3" key="1">
    <citation type="journal article" date="2014" name="Int. J. Syst. Evol. Microbiol.">
        <title>Complete genome sequence of Corynebacterium casei LMG S-19264T (=DSM 44701T), isolated from a smear-ripened cheese.</title>
        <authorList>
            <consortium name="US DOE Joint Genome Institute (JGI-PGF)"/>
            <person name="Walter F."/>
            <person name="Albersmeier A."/>
            <person name="Kalinowski J."/>
            <person name="Ruckert C."/>
        </authorList>
    </citation>
    <scope>NUCLEOTIDE SEQUENCE</scope>
    <source>
        <strain evidence="3">CGMCC 1.15367</strain>
    </source>
</reference>
<reference evidence="3" key="2">
    <citation type="submission" date="2020-09" db="EMBL/GenBank/DDBJ databases">
        <authorList>
            <person name="Sun Q."/>
            <person name="Zhou Y."/>
        </authorList>
    </citation>
    <scope>NUCLEOTIDE SEQUENCE</scope>
    <source>
        <strain evidence="3">CGMCC 1.15367</strain>
    </source>
</reference>
<dbReference type="RefSeq" id="WP_188912080.1">
    <property type="nucleotide sequence ID" value="NZ_BMIQ01000008.1"/>
</dbReference>
<keyword evidence="1" id="KW-1133">Transmembrane helix</keyword>
<feature type="transmembrane region" description="Helical" evidence="1">
    <location>
        <begin position="143"/>
        <end position="166"/>
    </location>
</feature>
<accession>A0A916ZY75</accession>
<protein>
    <submittedName>
        <fullName evidence="3">Membrane protein</fullName>
    </submittedName>
</protein>
<dbReference type="PANTHER" id="PTHR40547:SF1">
    <property type="entry name" value="SLL0298 PROTEIN"/>
    <property type="match status" value="1"/>
</dbReference>